<dbReference type="AlphaFoldDB" id="A0A239W1N5"/>
<dbReference type="RefSeq" id="WP_095140902.1">
    <property type="nucleotide sequence ID" value="NZ_LT906441.1"/>
</dbReference>
<feature type="transmembrane region" description="Helical" evidence="5">
    <location>
        <begin position="227"/>
        <end position="245"/>
    </location>
</feature>
<sequence length="315" mass="34360">MNTAAVESETLSPASDRHTSSKAHGKHKNHGPGRVRSSTTAHRAWTGLRYVLLVFFSVLVLTPLYALLVTSFKRPSEYSQSTAWKLPSTWSVEGWQSAWHVLAPALGRSLVLAVVAAVLSAVLGSLNGYIFAKWKFPGSHVIFVLFLFGMFIPYQAIMIPLSGMMLDVQASAPWFAGIPTLILVHIVYGIPICTLIFRNYYATVVPTEIIEAARVDGANTFSTYNRVVLPVSVPGFIVTLIWQFTSAWNDFIFALFLTNQNNGPVTFGLNALASGQNPNYPQIMAGVLVASLPTLIVYIALGKYFVSGLMSGSVK</sequence>
<feature type="compositionally biased region" description="Basic residues" evidence="6">
    <location>
        <begin position="20"/>
        <end position="33"/>
    </location>
</feature>
<dbReference type="Proteomes" id="UP000215332">
    <property type="component" value="Chromosome 1"/>
</dbReference>
<dbReference type="CDD" id="cd06261">
    <property type="entry name" value="TM_PBP2"/>
    <property type="match status" value="1"/>
</dbReference>
<dbReference type="InterPro" id="IPR035906">
    <property type="entry name" value="MetI-like_sf"/>
</dbReference>
<keyword evidence="4 5" id="KW-0472">Membrane</keyword>
<evidence type="ECO:0000313" key="8">
    <source>
        <dbReference type="EMBL" id="SNV28417.1"/>
    </source>
</evidence>
<comment type="subcellular location">
    <subcellularLocation>
        <location evidence="5">Cell membrane</location>
        <topology evidence="5">Multi-pass membrane protein</topology>
    </subcellularLocation>
    <subcellularLocation>
        <location evidence="1">Membrane</location>
        <topology evidence="1">Multi-pass membrane protein</topology>
    </subcellularLocation>
</comment>
<evidence type="ECO:0000256" key="5">
    <source>
        <dbReference type="RuleBase" id="RU363032"/>
    </source>
</evidence>
<feature type="transmembrane region" description="Helical" evidence="5">
    <location>
        <begin position="142"/>
        <end position="162"/>
    </location>
</feature>
<dbReference type="KEGG" id="cgrn:4412665_00141"/>
<dbReference type="PROSITE" id="PS50928">
    <property type="entry name" value="ABC_TM1"/>
    <property type="match status" value="1"/>
</dbReference>
<dbReference type="PANTHER" id="PTHR43879:SF1">
    <property type="entry name" value="GLUCOSE IMPORT SYSTEM PERMEASE PROTEIN GLCU"/>
    <property type="match status" value="1"/>
</dbReference>
<feature type="compositionally biased region" description="Polar residues" evidence="6">
    <location>
        <begin position="1"/>
        <end position="13"/>
    </location>
</feature>
<evidence type="ECO:0000256" key="6">
    <source>
        <dbReference type="SAM" id="MobiDB-lite"/>
    </source>
</evidence>
<feature type="transmembrane region" description="Helical" evidence="5">
    <location>
        <begin position="50"/>
        <end position="68"/>
    </location>
</feature>
<evidence type="ECO:0000256" key="3">
    <source>
        <dbReference type="ARBA" id="ARBA00022989"/>
    </source>
</evidence>
<name>A0A239W1N5_9ACTN</name>
<evidence type="ECO:0000256" key="4">
    <source>
        <dbReference type="ARBA" id="ARBA00023136"/>
    </source>
</evidence>
<dbReference type="eggNOG" id="COG0395">
    <property type="taxonomic scope" value="Bacteria"/>
</dbReference>
<keyword evidence="2 5" id="KW-0812">Transmembrane</keyword>
<organism evidence="8 9">
    <name type="scientific">Cutibacterium granulosum</name>
    <dbReference type="NCBI Taxonomy" id="33011"/>
    <lineage>
        <taxon>Bacteria</taxon>
        <taxon>Bacillati</taxon>
        <taxon>Actinomycetota</taxon>
        <taxon>Actinomycetes</taxon>
        <taxon>Propionibacteriales</taxon>
        <taxon>Propionibacteriaceae</taxon>
        <taxon>Cutibacterium</taxon>
    </lineage>
</organism>
<feature type="transmembrane region" description="Helical" evidence="5">
    <location>
        <begin position="283"/>
        <end position="306"/>
    </location>
</feature>
<comment type="similarity">
    <text evidence="5">Belongs to the binding-protein-dependent transport system permease family.</text>
</comment>
<feature type="domain" description="ABC transmembrane type-1" evidence="7">
    <location>
        <begin position="106"/>
        <end position="301"/>
    </location>
</feature>
<gene>
    <name evidence="8" type="primary">ycjP_1</name>
    <name evidence="8" type="ORF">SAMEA4412665_00141</name>
</gene>
<keyword evidence="3 5" id="KW-1133">Transmembrane helix</keyword>
<accession>A0A239W1N5</accession>
<evidence type="ECO:0000256" key="2">
    <source>
        <dbReference type="ARBA" id="ARBA00022692"/>
    </source>
</evidence>
<evidence type="ECO:0000259" key="7">
    <source>
        <dbReference type="PROSITE" id="PS50928"/>
    </source>
</evidence>
<dbReference type="SUPFAM" id="SSF161098">
    <property type="entry name" value="MetI-like"/>
    <property type="match status" value="1"/>
</dbReference>
<protein>
    <submittedName>
        <fullName evidence="8">Inner membrane ABC transporter permease protein ycjP</fullName>
    </submittedName>
</protein>
<proteinExistence type="inferred from homology"/>
<dbReference type="InterPro" id="IPR000515">
    <property type="entry name" value="MetI-like"/>
</dbReference>
<evidence type="ECO:0000313" key="9">
    <source>
        <dbReference type="Proteomes" id="UP000215332"/>
    </source>
</evidence>
<dbReference type="PANTHER" id="PTHR43879">
    <property type="entry name" value="ABC TRANSPORTER PERMEASE PROTEIN"/>
    <property type="match status" value="1"/>
</dbReference>
<dbReference type="GO" id="GO:0055085">
    <property type="term" value="P:transmembrane transport"/>
    <property type="evidence" value="ECO:0007669"/>
    <property type="project" value="InterPro"/>
</dbReference>
<feature type="transmembrane region" description="Helical" evidence="5">
    <location>
        <begin position="110"/>
        <end position="130"/>
    </location>
</feature>
<keyword evidence="5" id="KW-0813">Transport</keyword>
<dbReference type="Pfam" id="PF00528">
    <property type="entry name" value="BPD_transp_1"/>
    <property type="match status" value="1"/>
</dbReference>
<feature type="region of interest" description="Disordered" evidence="6">
    <location>
        <begin position="1"/>
        <end position="37"/>
    </location>
</feature>
<dbReference type="Gene3D" id="1.10.3720.10">
    <property type="entry name" value="MetI-like"/>
    <property type="match status" value="1"/>
</dbReference>
<feature type="transmembrane region" description="Helical" evidence="5">
    <location>
        <begin position="174"/>
        <end position="197"/>
    </location>
</feature>
<evidence type="ECO:0000256" key="1">
    <source>
        <dbReference type="ARBA" id="ARBA00004141"/>
    </source>
</evidence>
<dbReference type="GO" id="GO:0005886">
    <property type="term" value="C:plasma membrane"/>
    <property type="evidence" value="ECO:0007669"/>
    <property type="project" value="UniProtKB-SubCell"/>
</dbReference>
<reference evidence="8 9" key="1">
    <citation type="submission" date="2017-06" db="EMBL/GenBank/DDBJ databases">
        <authorList>
            <consortium name="Pathogen Informatics"/>
        </authorList>
    </citation>
    <scope>NUCLEOTIDE SEQUENCE [LARGE SCALE GENOMIC DNA]</scope>
    <source>
        <strain evidence="8 9">NCTC11865</strain>
    </source>
</reference>
<dbReference type="EMBL" id="LT906441">
    <property type="protein sequence ID" value="SNV28417.1"/>
    <property type="molecule type" value="Genomic_DNA"/>
</dbReference>